<dbReference type="OrthoDB" id="248923at2759"/>
<evidence type="ECO:0000313" key="4">
    <source>
        <dbReference type="EMBL" id="KAF9785451.1"/>
    </source>
</evidence>
<gene>
    <name evidence="4" type="ORF">BJ322DRAFT_831555</name>
</gene>
<keyword evidence="4" id="KW-0808">Transferase</keyword>
<dbReference type="InterPro" id="IPR001245">
    <property type="entry name" value="Ser-Thr/Tyr_kinase_cat_dom"/>
</dbReference>
<dbReference type="SUPFAM" id="SSF56112">
    <property type="entry name" value="Protein kinase-like (PK-like)"/>
    <property type="match status" value="2"/>
</dbReference>
<reference evidence="4" key="2">
    <citation type="submission" date="2020-11" db="EMBL/GenBank/DDBJ databases">
        <authorList>
            <consortium name="DOE Joint Genome Institute"/>
            <person name="Kuo A."/>
            <person name="Miyauchi S."/>
            <person name="Kiss E."/>
            <person name="Drula E."/>
            <person name="Kohler A."/>
            <person name="Sanchez-Garcia M."/>
            <person name="Andreopoulos B."/>
            <person name="Barry K.W."/>
            <person name="Bonito G."/>
            <person name="Buee M."/>
            <person name="Carver A."/>
            <person name="Chen C."/>
            <person name="Cichocki N."/>
            <person name="Clum A."/>
            <person name="Culley D."/>
            <person name="Crous P.W."/>
            <person name="Fauchery L."/>
            <person name="Girlanda M."/>
            <person name="Hayes R."/>
            <person name="Keri Z."/>
            <person name="Labutti K."/>
            <person name="Lipzen A."/>
            <person name="Lombard V."/>
            <person name="Magnuson J."/>
            <person name="Maillard F."/>
            <person name="Morin E."/>
            <person name="Murat C."/>
            <person name="Nolan M."/>
            <person name="Ohm R."/>
            <person name="Pangilinan J."/>
            <person name="Pereira M."/>
            <person name="Perotto S."/>
            <person name="Peter M."/>
            <person name="Riley R."/>
            <person name="Sitrit Y."/>
            <person name="Stielow B."/>
            <person name="Szollosi G."/>
            <person name="Zifcakova L."/>
            <person name="Stursova M."/>
            <person name="Spatafora J.W."/>
            <person name="Tedersoo L."/>
            <person name="Vaario L.-M."/>
            <person name="Yamada A."/>
            <person name="Yan M."/>
            <person name="Wang P."/>
            <person name="Xu J."/>
            <person name="Bruns T."/>
            <person name="Baldrian P."/>
            <person name="Vilgalys R."/>
            <person name="Henrissat B."/>
            <person name="Grigoriev I.V."/>
            <person name="Hibbett D."/>
            <person name="Nagy L.G."/>
            <person name="Martin F.M."/>
        </authorList>
    </citation>
    <scope>NUCLEOTIDE SEQUENCE</scope>
    <source>
        <strain evidence="4">UH-Tt-Lm1</strain>
    </source>
</reference>
<protein>
    <submittedName>
        <fullName evidence="4">Kinase-like domain-containing protein</fullName>
    </submittedName>
</protein>
<proteinExistence type="predicted"/>
<keyword evidence="4" id="KW-0418">Kinase</keyword>
<dbReference type="Gene3D" id="1.10.510.10">
    <property type="entry name" value="Transferase(Phosphotransferase) domain 1"/>
    <property type="match status" value="2"/>
</dbReference>
<accession>A0A9P6HEQ4</accession>
<dbReference type="PROSITE" id="PS50011">
    <property type="entry name" value="PROTEIN_KINASE_DOM"/>
    <property type="match status" value="2"/>
</dbReference>
<evidence type="ECO:0000256" key="2">
    <source>
        <dbReference type="ARBA" id="ARBA00022840"/>
    </source>
</evidence>
<dbReference type="GO" id="GO:0004674">
    <property type="term" value="F:protein serine/threonine kinase activity"/>
    <property type="evidence" value="ECO:0007669"/>
    <property type="project" value="TreeGrafter"/>
</dbReference>
<reference evidence="4" key="1">
    <citation type="journal article" date="2020" name="Nat. Commun.">
        <title>Large-scale genome sequencing of mycorrhizal fungi provides insights into the early evolution of symbiotic traits.</title>
        <authorList>
            <person name="Miyauchi S."/>
            <person name="Kiss E."/>
            <person name="Kuo A."/>
            <person name="Drula E."/>
            <person name="Kohler A."/>
            <person name="Sanchez-Garcia M."/>
            <person name="Morin E."/>
            <person name="Andreopoulos B."/>
            <person name="Barry K.W."/>
            <person name="Bonito G."/>
            <person name="Buee M."/>
            <person name="Carver A."/>
            <person name="Chen C."/>
            <person name="Cichocki N."/>
            <person name="Clum A."/>
            <person name="Culley D."/>
            <person name="Crous P.W."/>
            <person name="Fauchery L."/>
            <person name="Girlanda M."/>
            <person name="Hayes R.D."/>
            <person name="Keri Z."/>
            <person name="LaButti K."/>
            <person name="Lipzen A."/>
            <person name="Lombard V."/>
            <person name="Magnuson J."/>
            <person name="Maillard F."/>
            <person name="Murat C."/>
            <person name="Nolan M."/>
            <person name="Ohm R.A."/>
            <person name="Pangilinan J."/>
            <person name="Pereira M.F."/>
            <person name="Perotto S."/>
            <person name="Peter M."/>
            <person name="Pfister S."/>
            <person name="Riley R."/>
            <person name="Sitrit Y."/>
            <person name="Stielow J.B."/>
            <person name="Szollosi G."/>
            <person name="Zifcakova L."/>
            <person name="Stursova M."/>
            <person name="Spatafora J.W."/>
            <person name="Tedersoo L."/>
            <person name="Vaario L.M."/>
            <person name="Yamada A."/>
            <person name="Yan M."/>
            <person name="Wang P."/>
            <person name="Xu J."/>
            <person name="Bruns T."/>
            <person name="Baldrian P."/>
            <person name="Vilgalys R."/>
            <person name="Dunand C."/>
            <person name="Henrissat B."/>
            <person name="Grigoriev I.V."/>
            <person name="Hibbett D."/>
            <person name="Nagy L.G."/>
            <person name="Martin F.M."/>
        </authorList>
    </citation>
    <scope>NUCLEOTIDE SEQUENCE</scope>
    <source>
        <strain evidence="4">UH-Tt-Lm1</strain>
    </source>
</reference>
<comment type="caution">
    <text evidence="4">The sequence shown here is derived from an EMBL/GenBank/DDBJ whole genome shotgun (WGS) entry which is preliminary data.</text>
</comment>
<evidence type="ECO:0000259" key="3">
    <source>
        <dbReference type="PROSITE" id="PS50011"/>
    </source>
</evidence>
<dbReference type="PANTHER" id="PTHR44329">
    <property type="entry name" value="SERINE/THREONINE-PROTEIN KINASE TNNI3K-RELATED"/>
    <property type="match status" value="1"/>
</dbReference>
<dbReference type="InterPro" id="IPR051681">
    <property type="entry name" value="Ser/Thr_Kinases-Pseudokinases"/>
</dbReference>
<keyword evidence="2" id="KW-0067">ATP-binding</keyword>
<dbReference type="AlphaFoldDB" id="A0A9P6HEQ4"/>
<organism evidence="4 5">
    <name type="scientific">Thelephora terrestris</name>
    <dbReference type="NCBI Taxonomy" id="56493"/>
    <lineage>
        <taxon>Eukaryota</taxon>
        <taxon>Fungi</taxon>
        <taxon>Dikarya</taxon>
        <taxon>Basidiomycota</taxon>
        <taxon>Agaricomycotina</taxon>
        <taxon>Agaricomycetes</taxon>
        <taxon>Thelephorales</taxon>
        <taxon>Thelephoraceae</taxon>
        <taxon>Thelephora</taxon>
    </lineage>
</organism>
<evidence type="ECO:0000256" key="1">
    <source>
        <dbReference type="ARBA" id="ARBA00022741"/>
    </source>
</evidence>
<dbReference type="InterPro" id="IPR011009">
    <property type="entry name" value="Kinase-like_dom_sf"/>
</dbReference>
<feature type="domain" description="Protein kinase" evidence="3">
    <location>
        <begin position="343"/>
        <end position="621"/>
    </location>
</feature>
<dbReference type="PRINTS" id="PR00109">
    <property type="entry name" value="TYRKINASE"/>
</dbReference>
<sequence>MPTQTTNHLWPSCDPAIFAYNFGQARPSSHNDRDVCIKYLRLPEQTREVVEKSVYKEAITWKRLKHPNFVAFIGVTRNPLQIISDWMPNGTLREYVNNNPGANRVGLLLDVAEGLDYLHANHTTHGDLKGPNILVDYTGRACLADFGFASVVRGLTSIPVTEVQGYTARWAAPEVLGNGDKNTREADVFSFGMVVVEVFTGTCPFSEFTANFTISKIMDGERPDRPQEPGLTDSVWDITRTCWSQDPGHRPTMPQVVGIFRECYMTYAEDLQLSSLSRPQPVKRAVSAKDVDCAMMPLGFPSDYRRINELSWELTNRKEGLKGERYIELLQLCTLWHTVPTSYELPGVVKQGDRALHASMMTEIWEGMCGGKVVALKVLRLHKGKVNSDAEAHKDLGLPEHYPDMAKQRFCAAAVMMKQIEHANILPFYGVSTTASSFSLVFPCYQNGNIDQYLEKNPDVDRYDLILGAATGLRFLHSNGKFHGAFRPDHILIDDNGNARLEIAIPDMPNVAISPRSLDLASRSQYPVLGLEDFPYGVPETKSMNGDVYELAIVIYEVLTGIHTYWEGGDHDQEFPVMPVRPPGAFDDLFWGLLAKCWRRRPMERPHMYEVYGTVKSRPKVKRAPWGRFEGPESRNEYELHIHGIKFRNGRPPSQEFYVKFKYGEKGYTTSLTIFQNDWGEYTWDSPQNLVIKHTGRSAVLVEVSLVMVVRSGLRKSEKVYAIGISSFLPNQHIIVYLTDERMVLAKVLILVTAT</sequence>
<dbReference type="InterPro" id="IPR000719">
    <property type="entry name" value="Prot_kinase_dom"/>
</dbReference>
<name>A0A9P6HEQ4_9AGAM</name>
<evidence type="ECO:0000313" key="5">
    <source>
        <dbReference type="Proteomes" id="UP000736335"/>
    </source>
</evidence>
<dbReference type="PANTHER" id="PTHR44329:SF298">
    <property type="entry name" value="MIXED LINEAGE KINASE DOMAIN-LIKE PROTEIN"/>
    <property type="match status" value="1"/>
</dbReference>
<dbReference type="Pfam" id="PF07714">
    <property type="entry name" value="PK_Tyr_Ser-Thr"/>
    <property type="match status" value="2"/>
</dbReference>
<dbReference type="EMBL" id="WIUZ02000007">
    <property type="protein sequence ID" value="KAF9785451.1"/>
    <property type="molecule type" value="Genomic_DNA"/>
</dbReference>
<keyword evidence="1" id="KW-0547">Nucleotide-binding</keyword>
<dbReference type="SMART" id="SM00220">
    <property type="entry name" value="S_TKc"/>
    <property type="match status" value="1"/>
</dbReference>
<feature type="domain" description="Protein kinase" evidence="3">
    <location>
        <begin position="11"/>
        <end position="265"/>
    </location>
</feature>
<dbReference type="GO" id="GO:0005524">
    <property type="term" value="F:ATP binding"/>
    <property type="evidence" value="ECO:0007669"/>
    <property type="project" value="InterPro"/>
</dbReference>
<keyword evidence="5" id="KW-1185">Reference proteome</keyword>
<dbReference type="Proteomes" id="UP000736335">
    <property type="component" value="Unassembled WGS sequence"/>
</dbReference>